<keyword evidence="2" id="KW-1185">Reference proteome</keyword>
<gene>
    <name evidence="1" type="ORF">E1301_Tti007083</name>
</gene>
<sequence length="71" mass="8039">MDRSASLDIEALKNGGQECVLVYEHRQAIENRLQLGGQHSDPLDQGHVDCEVCAKAQHSFPESQMCWNNHY</sequence>
<accession>A0A5A9PMU2</accession>
<evidence type="ECO:0000313" key="1">
    <source>
        <dbReference type="EMBL" id="KAA0722461.1"/>
    </source>
</evidence>
<comment type="caution">
    <text evidence="1">The sequence shown here is derived from an EMBL/GenBank/DDBJ whole genome shotgun (WGS) entry which is preliminary data.</text>
</comment>
<protein>
    <submittedName>
        <fullName evidence="1">Uncharacterized protein</fullName>
    </submittedName>
</protein>
<dbReference type="AlphaFoldDB" id="A0A5A9PMU2"/>
<organism evidence="1 2">
    <name type="scientific">Triplophysa tibetana</name>
    <dbReference type="NCBI Taxonomy" id="1572043"/>
    <lineage>
        <taxon>Eukaryota</taxon>
        <taxon>Metazoa</taxon>
        <taxon>Chordata</taxon>
        <taxon>Craniata</taxon>
        <taxon>Vertebrata</taxon>
        <taxon>Euteleostomi</taxon>
        <taxon>Actinopterygii</taxon>
        <taxon>Neopterygii</taxon>
        <taxon>Teleostei</taxon>
        <taxon>Ostariophysi</taxon>
        <taxon>Cypriniformes</taxon>
        <taxon>Nemacheilidae</taxon>
        <taxon>Triplophysa</taxon>
    </lineage>
</organism>
<name>A0A5A9PMU2_9TELE</name>
<dbReference type="EMBL" id="SOYY01000004">
    <property type="protein sequence ID" value="KAA0722461.1"/>
    <property type="molecule type" value="Genomic_DNA"/>
</dbReference>
<evidence type="ECO:0000313" key="2">
    <source>
        <dbReference type="Proteomes" id="UP000324632"/>
    </source>
</evidence>
<dbReference type="Proteomes" id="UP000324632">
    <property type="component" value="Chromosome 4"/>
</dbReference>
<reference evidence="1 2" key="1">
    <citation type="journal article" date="2019" name="Mol. Ecol. Resour.">
        <title>Chromosome-level genome assembly of Triplophysa tibetana, a fish adapted to the harsh high-altitude environment of the Tibetan Plateau.</title>
        <authorList>
            <person name="Yang X."/>
            <person name="Liu H."/>
            <person name="Ma Z."/>
            <person name="Zou Y."/>
            <person name="Zou M."/>
            <person name="Mao Y."/>
            <person name="Li X."/>
            <person name="Wang H."/>
            <person name="Chen T."/>
            <person name="Wang W."/>
            <person name="Yang R."/>
        </authorList>
    </citation>
    <scope>NUCLEOTIDE SEQUENCE [LARGE SCALE GENOMIC DNA]</scope>
    <source>
        <strain evidence="1">TTIB1903HZAU</strain>
        <tissue evidence="1">Muscle</tissue>
    </source>
</reference>
<proteinExistence type="predicted"/>